<accession>A0A8S3B0F1</accession>
<dbReference type="AlphaFoldDB" id="A0A8S3B0F1"/>
<organism evidence="1 2">
    <name type="scientific">Rotaria magnacalcarata</name>
    <dbReference type="NCBI Taxonomy" id="392030"/>
    <lineage>
        <taxon>Eukaryota</taxon>
        <taxon>Metazoa</taxon>
        <taxon>Spiralia</taxon>
        <taxon>Gnathifera</taxon>
        <taxon>Rotifera</taxon>
        <taxon>Eurotatoria</taxon>
        <taxon>Bdelloidea</taxon>
        <taxon>Philodinida</taxon>
        <taxon>Philodinidae</taxon>
        <taxon>Rotaria</taxon>
    </lineage>
</organism>
<evidence type="ECO:0000313" key="2">
    <source>
        <dbReference type="Proteomes" id="UP000676336"/>
    </source>
</evidence>
<dbReference type="Proteomes" id="UP000676336">
    <property type="component" value="Unassembled WGS sequence"/>
</dbReference>
<reference evidence="1" key="1">
    <citation type="submission" date="2021-02" db="EMBL/GenBank/DDBJ databases">
        <authorList>
            <person name="Nowell W R."/>
        </authorList>
    </citation>
    <scope>NUCLEOTIDE SEQUENCE</scope>
</reference>
<protein>
    <submittedName>
        <fullName evidence="1">Uncharacterized protein</fullName>
    </submittedName>
</protein>
<feature type="non-terminal residue" evidence="1">
    <location>
        <position position="33"/>
    </location>
</feature>
<proteinExistence type="predicted"/>
<comment type="caution">
    <text evidence="1">The sequence shown here is derived from an EMBL/GenBank/DDBJ whole genome shotgun (WGS) entry which is preliminary data.</text>
</comment>
<sequence>MAQRKLCSTGNQLFMGSNLGSRYRWKNYHSVAH</sequence>
<gene>
    <name evidence="1" type="ORF">SMN809_LOCUS46435</name>
</gene>
<name>A0A8S3B0F1_9BILA</name>
<evidence type="ECO:0000313" key="1">
    <source>
        <dbReference type="EMBL" id="CAF4783162.1"/>
    </source>
</evidence>
<dbReference type="EMBL" id="CAJOBI010144431">
    <property type="protein sequence ID" value="CAF4783162.1"/>
    <property type="molecule type" value="Genomic_DNA"/>
</dbReference>